<dbReference type="Proteomes" id="UP000024332">
    <property type="component" value="Unassembled WGS sequence"/>
</dbReference>
<feature type="domain" description="CBS" evidence="3">
    <location>
        <begin position="84"/>
        <end position="140"/>
    </location>
</feature>
<dbReference type="SMART" id="SM00116">
    <property type="entry name" value="CBS"/>
    <property type="match status" value="4"/>
</dbReference>
<gene>
    <name evidence="5" type="ORF">CM19_04935</name>
</gene>
<dbReference type="Pfam" id="PF12800">
    <property type="entry name" value="Fer4_4"/>
    <property type="match status" value="1"/>
</dbReference>
<dbReference type="Pfam" id="PF00571">
    <property type="entry name" value="CBS"/>
    <property type="match status" value="2"/>
</dbReference>
<keyword evidence="1 2" id="KW-0129">CBS domain</keyword>
<evidence type="ECO:0000256" key="1">
    <source>
        <dbReference type="ARBA" id="ARBA00023122"/>
    </source>
</evidence>
<dbReference type="Pfam" id="PF00037">
    <property type="entry name" value="Fer4"/>
    <property type="match status" value="1"/>
</dbReference>
<dbReference type="PROSITE" id="PS51371">
    <property type="entry name" value="CBS"/>
    <property type="match status" value="2"/>
</dbReference>
<dbReference type="InterPro" id="IPR017900">
    <property type="entry name" value="4Fe4S_Fe_S_CS"/>
</dbReference>
<keyword evidence="6" id="KW-1185">Reference proteome</keyword>
<dbReference type="PANTHER" id="PTHR43080:SF2">
    <property type="entry name" value="CBS DOMAIN-CONTAINING PROTEIN"/>
    <property type="match status" value="1"/>
</dbReference>
<dbReference type="SUPFAM" id="SSF54862">
    <property type="entry name" value="4Fe-4S ferredoxins"/>
    <property type="match status" value="1"/>
</dbReference>
<feature type="domain" description="4Fe-4S ferredoxin-type" evidence="4">
    <location>
        <begin position="3"/>
        <end position="33"/>
    </location>
</feature>
<dbReference type="InterPro" id="IPR000644">
    <property type="entry name" value="CBS_dom"/>
</dbReference>
<evidence type="ECO:0000259" key="4">
    <source>
        <dbReference type="PROSITE" id="PS51379"/>
    </source>
</evidence>
<dbReference type="InterPro" id="IPR051257">
    <property type="entry name" value="Diverse_CBS-Domain"/>
</dbReference>
<protein>
    <submittedName>
        <fullName evidence="5">Signal transduction protein</fullName>
    </submittedName>
</protein>
<dbReference type="PROSITE" id="PS00198">
    <property type="entry name" value="4FE4S_FER_1"/>
    <property type="match status" value="1"/>
</dbReference>
<dbReference type="RefSeq" id="WP_048099273.1">
    <property type="nucleotide sequence ID" value="NZ_JFZT01000039.1"/>
</dbReference>
<evidence type="ECO:0000259" key="3">
    <source>
        <dbReference type="PROSITE" id="PS51371"/>
    </source>
</evidence>
<dbReference type="Gene3D" id="3.10.580.10">
    <property type="entry name" value="CBS-domain"/>
    <property type="match status" value="2"/>
</dbReference>
<dbReference type="Gene3D" id="3.30.70.20">
    <property type="match status" value="1"/>
</dbReference>
<comment type="caution">
    <text evidence="5">The sequence shown here is derived from an EMBL/GenBank/DDBJ whole genome shotgun (WGS) entry which is preliminary data.</text>
</comment>
<sequence length="328" mass="36841">MEPVIIIDVDRCVGCYMCTKACALAQCLEVSETSRIVELVRPEDCTGCKACMRACPYNCIVVLSEEEQVPIRAKLTLSRVRKYMNRKVITVNPTSRIEEAAYLMSKLNIGSLIIQEENEIKIITESDVLRAWAMKREKDRVLHFSNSAITVEGKTLVDEALNIMLNAEIGHLPVLENGSLSGMLSIRDILRASSLTFPIKERIFPINPKDKVVNYTVKVPVIKDTTISNVYMTLTENNLKACLVMENQNVGILSIRDLTSALASGKSFNERIEPRLIPPISGNEEIARAVAFMIEHNVRHLPVDRGNEFRMLSVKEIAKHAVWISKNN</sequence>
<dbReference type="STRING" id="1160895.CM19_04935"/>
<dbReference type="AlphaFoldDB" id="A0A031LQP4"/>
<name>A0A031LQP4_9CREN</name>
<dbReference type="InterPro" id="IPR046342">
    <property type="entry name" value="CBS_dom_sf"/>
</dbReference>
<evidence type="ECO:0000313" key="6">
    <source>
        <dbReference type="Proteomes" id="UP000024332"/>
    </source>
</evidence>
<dbReference type="InterPro" id="IPR017896">
    <property type="entry name" value="4Fe4S_Fe-S-bd"/>
</dbReference>
<evidence type="ECO:0000313" key="5">
    <source>
        <dbReference type="EMBL" id="EZQ06744.1"/>
    </source>
</evidence>
<proteinExistence type="predicted"/>
<dbReference type="PANTHER" id="PTHR43080">
    <property type="entry name" value="CBS DOMAIN-CONTAINING PROTEIN CBSX3, MITOCHONDRIAL"/>
    <property type="match status" value="1"/>
</dbReference>
<dbReference type="SUPFAM" id="SSF54631">
    <property type="entry name" value="CBS-domain pair"/>
    <property type="match status" value="2"/>
</dbReference>
<dbReference type="EMBL" id="JFZT01000039">
    <property type="protein sequence ID" value="EZQ06744.1"/>
    <property type="molecule type" value="Genomic_DNA"/>
</dbReference>
<feature type="domain" description="CBS" evidence="3">
    <location>
        <begin position="144"/>
        <end position="201"/>
    </location>
</feature>
<reference evidence="5 6" key="1">
    <citation type="submission" date="2014-03" db="EMBL/GenBank/DDBJ databases">
        <title>Draft genome sequence of the novel thermoacidophilic archaea Acidianus copahuensis ALE1 strain, isolated from Copahue volcanic area in Neuquen Argentina.</title>
        <authorList>
            <person name="Urbieta M.S."/>
            <person name="Rascovan N."/>
            <person name="Castro C."/>
            <person name="Revale S."/>
            <person name="Giaveno M.A."/>
            <person name="Vazquez M.P."/>
            <person name="Donati E.R."/>
        </authorList>
    </citation>
    <scope>NUCLEOTIDE SEQUENCE [LARGE SCALE GENOMIC DNA]</scope>
    <source>
        <strain evidence="5 6">ALE1</strain>
    </source>
</reference>
<feature type="domain" description="4Fe-4S ferredoxin-type" evidence="4">
    <location>
        <begin position="36"/>
        <end position="65"/>
    </location>
</feature>
<dbReference type="OrthoDB" id="65817at2157"/>
<evidence type="ECO:0000256" key="2">
    <source>
        <dbReference type="PROSITE-ProRule" id="PRU00703"/>
    </source>
</evidence>
<dbReference type="PROSITE" id="PS51379">
    <property type="entry name" value="4FE4S_FER_2"/>
    <property type="match status" value="2"/>
</dbReference>
<accession>A0A031LQP4</accession>
<organism evidence="5 6">
    <name type="scientific">Candidatus Acidianus copahuensis</name>
    <dbReference type="NCBI Taxonomy" id="1160895"/>
    <lineage>
        <taxon>Archaea</taxon>
        <taxon>Thermoproteota</taxon>
        <taxon>Thermoprotei</taxon>
        <taxon>Sulfolobales</taxon>
        <taxon>Sulfolobaceae</taxon>
        <taxon>Acidianus</taxon>
    </lineage>
</organism>
<dbReference type="GO" id="GO:0016491">
    <property type="term" value="F:oxidoreductase activity"/>
    <property type="evidence" value="ECO:0007669"/>
    <property type="project" value="UniProtKB-ARBA"/>
</dbReference>